<evidence type="ECO:0000313" key="2">
    <source>
        <dbReference type="EMBL" id="QIT48364.1"/>
    </source>
</evidence>
<sequence>MRLPQRRDRTLEELEGDRWPAPPADTTRLIATAHALRQRPVRELTAEDLRLLIGQDVGLPHLLPLAVDVLRDDPLAEGDMYEGALLCAVLTRDPAVWADLPELRAELRSIVAHLGYLSADVQQKVRDFLAA</sequence>
<proteinExistence type="predicted"/>
<dbReference type="Proteomes" id="UP000190306">
    <property type="component" value="Chromosome"/>
</dbReference>
<reference evidence="2 4" key="2">
    <citation type="submission" date="2020-03" db="EMBL/GenBank/DDBJ databases">
        <title>Is there a link between lipid content and antibiotic production in Streptomyces?</title>
        <authorList>
            <person name="David M."/>
            <person name="Lejeune C."/>
            <person name="Abreu S."/>
            <person name="Thibessard A."/>
            <person name="Leblond P."/>
            <person name="Chaminade P."/>
            <person name="Virolle M.-J."/>
        </authorList>
    </citation>
    <scope>NUCLEOTIDE SEQUENCE [LARGE SCALE GENOMIC DNA]</scope>
    <source>
        <strain evidence="2 4">DSM 41481</strain>
    </source>
</reference>
<organism evidence="2 4">
    <name type="scientific">Streptomyces antibioticus</name>
    <dbReference type="NCBI Taxonomy" id="1890"/>
    <lineage>
        <taxon>Bacteria</taxon>
        <taxon>Bacillati</taxon>
        <taxon>Actinomycetota</taxon>
        <taxon>Actinomycetes</taxon>
        <taxon>Kitasatosporales</taxon>
        <taxon>Streptomycetaceae</taxon>
        <taxon>Streptomyces</taxon>
    </lineage>
</organism>
<evidence type="ECO:0000313" key="3">
    <source>
        <dbReference type="Proteomes" id="UP000190306"/>
    </source>
</evidence>
<protein>
    <submittedName>
        <fullName evidence="2">Uncharacterized protein</fullName>
    </submittedName>
</protein>
<evidence type="ECO:0000313" key="1">
    <source>
        <dbReference type="EMBL" id="OOQ48016.1"/>
    </source>
</evidence>
<dbReference type="RefSeq" id="WP_078636539.1">
    <property type="nucleotide sequence ID" value="NZ_CM007717.1"/>
</dbReference>
<dbReference type="CDD" id="cd20691">
    <property type="entry name" value="CdiI_EC536-like"/>
    <property type="match status" value="1"/>
</dbReference>
<dbReference type="EMBL" id="CP050692">
    <property type="protein sequence ID" value="QIT48364.1"/>
    <property type="molecule type" value="Genomic_DNA"/>
</dbReference>
<dbReference type="InterPro" id="IPR040547">
    <property type="entry name" value="CdiI"/>
</dbReference>
<dbReference type="AlphaFoldDB" id="A0AAE7CPG0"/>
<keyword evidence="3" id="KW-1185">Reference proteome</keyword>
<accession>A0AAE7CPG0</accession>
<evidence type="ECO:0000313" key="4">
    <source>
        <dbReference type="Proteomes" id="UP000502504"/>
    </source>
</evidence>
<dbReference type="EMBL" id="LHQL01000014">
    <property type="protein sequence ID" value="OOQ48016.1"/>
    <property type="molecule type" value="Genomic_DNA"/>
</dbReference>
<dbReference type="Pfam" id="PF18616">
    <property type="entry name" value="CdiI_3"/>
    <property type="match status" value="1"/>
</dbReference>
<gene>
    <name evidence="1" type="ORF">AFM16_36005</name>
    <name evidence="2" type="ORF">HCX60_36605</name>
</gene>
<dbReference type="Proteomes" id="UP000502504">
    <property type="component" value="Chromosome"/>
</dbReference>
<reference evidence="1 3" key="1">
    <citation type="submission" date="2015-07" db="EMBL/GenBank/DDBJ databases">
        <title>Draft Genome Sequence of Streptomyces antibioticus, IMRU 3720 reveals insights in the evolution of actinomycin biosynthetic gene clusters in Streptomyces.</title>
        <authorList>
            <person name="Crnovcic I."/>
            <person name="Ruckert C."/>
            <person name="Kalinowksi J."/>
            <person name="Keller U."/>
        </authorList>
    </citation>
    <scope>NUCLEOTIDE SEQUENCE [LARGE SCALE GENOMIC DNA]</scope>
    <source>
        <strain evidence="1 3">DSM 41481</strain>
    </source>
</reference>
<name>A0AAE7CPG0_STRAT</name>